<evidence type="ECO:0000313" key="2">
    <source>
        <dbReference type="EMBL" id="KKN51805.1"/>
    </source>
</evidence>
<accession>A0A0F9R5H9</accession>
<sequence length="105" mass="12320">MENIEKALLQINETLREIRDIKREKLDYEIKNDKRDFNMWKNQQDLLGSMKEGFDDMGDNLSKVTGKDGQIKDKLLEMMGIKEEIEIDGLDNLDGLKEDNELEDK</sequence>
<feature type="coiled-coil region" evidence="1">
    <location>
        <begin position="1"/>
        <end position="31"/>
    </location>
</feature>
<gene>
    <name evidence="2" type="ORF">LCGC14_0619050</name>
</gene>
<comment type="caution">
    <text evidence="2">The sequence shown here is derived from an EMBL/GenBank/DDBJ whole genome shotgun (WGS) entry which is preliminary data.</text>
</comment>
<reference evidence="2" key="1">
    <citation type="journal article" date="2015" name="Nature">
        <title>Complex archaea that bridge the gap between prokaryotes and eukaryotes.</title>
        <authorList>
            <person name="Spang A."/>
            <person name="Saw J.H."/>
            <person name="Jorgensen S.L."/>
            <person name="Zaremba-Niedzwiedzka K."/>
            <person name="Martijn J."/>
            <person name="Lind A.E."/>
            <person name="van Eijk R."/>
            <person name="Schleper C."/>
            <person name="Guy L."/>
            <person name="Ettema T.J."/>
        </authorList>
    </citation>
    <scope>NUCLEOTIDE SEQUENCE</scope>
</reference>
<organism evidence="2">
    <name type="scientific">marine sediment metagenome</name>
    <dbReference type="NCBI Taxonomy" id="412755"/>
    <lineage>
        <taxon>unclassified sequences</taxon>
        <taxon>metagenomes</taxon>
        <taxon>ecological metagenomes</taxon>
    </lineage>
</organism>
<dbReference type="EMBL" id="LAZR01001048">
    <property type="protein sequence ID" value="KKN51805.1"/>
    <property type="molecule type" value="Genomic_DNA"/>
</dbReference>
<evidence type="ECO:0008006" key="3">
    <source>
        <dbReference type="Google" id="ProtNLM"/>
    </source>
</evidence>
<dbReference type="AlphaFoldDB" id="A0A0F9R5H9"/>
<protein>
    <recommendedName>
        <fullName evidence="3">t-SNARE coiled-coil homology domain-containing protein</fullName>
    </recommendedName>
</protein>
<keyword evidence="1" id="KW-0175">Coiled coil</keyword>
<evidence type="ECO:0000256" key="1">
    <source>
        <dbReference type="SAM" id="Coils"/>
    </source>
</evidence>
<proteinExistence type="predicted"/>
<name>A0A0F9R5H9_9ZZZZ</name>